<feature type="compositionally biased region" description="Basic residues" evidence="16">
    <location>
        <begin position="194"/>
        <end position="210"/>
    </location>
</feature>
<keyword evidence="2" id="KW-1003">Cell membrane</keyword>
<feature type="transmembrane region" description="Helical" evidence="15">
    <location>
        <begin position="295"/>
        <end position="315"/>
    </location>
</feature>
<reference evidence="19 20" key="2">
    <citation type="submission" date="2018-11" db="EMBL/GenBank/DDBJ databases">
        <authorList>
            <consortium name="Pathogen Informatics"/>
        </authorList>
    </citation>
    <scope>NUCLEOTIDE SEQUENCE [LARGE SCALE GENOMIC DNA]</scope>
</reference>
<dbReference type="EMBL" id="UYWY01023905">
    <property type="protein sequence ID" value="VDM48124.1"/>
    <property type="molecule type" value="Genomic_DNA"/>
</dbReference>
<dbReference type="InterPro" id="IPR002394">
    <property type="entry name" value="Nicotinic_acetylcholine_rcpt"/>
</dbReference>
<evidence type="ECO:0000313" key="21">
    <source>
        <dbReference type="WBParaSite" id="TCNE_0001680401-mRNA-1"/>
    </source>
</evidence>
<evidence type="ECO:0000256" key="8">
    <source>
        <dbReference type="ARBA" id="ARBA00023157"/>
    </source>
</evidence>
<dbReference type="InterPro" id="IPR006202">
    <property type="entry name" value="Neur_chan_lig-bd"/>
</dbReference>
<feature type="transmembrane region" description="Helical" evidence="15">
    <location>
        <begin position="84"/>
        <end position="107"/>
    </location>
</feature>
<comment type="similarity">
    <text evidence="15">Belongs to the ligand-gated ion channel (TC 1.A.9) family.</text>
</comment>
<dbReference type="GO" id="GO:0046662">
    <property type="term" value="P:regulation of egg-laying behavior"/>
    <property type="evidence" value="ECO:0007669"/>
    <property type="project" value="UniProtKB-ARBA"/>
</dbReference>
<evidence type="ECO:0000256" key="9">
    <source>
        <dbReference type="ARBA" id="ARBA00023170"/>
    </source>
</evidence>
<keyword evidence="3 15" id="KW-0812">Transmembrane</keyword>
<dbReference type="WBParaSite" id="TCNE_0001680401-mRNA-1">
    <property type="protein sequence ID" value="TCNE_0001680401-mRNA-1"/>
    <property type="gene ID" value="TCNE_0001680401"/>
</dbReference>
<dbReference type="InterPro" id="IPR036734">
    <property type="entry name" value="Neur_chan_lig-bd_sf"/>
</dbReference>
<feature type="transmembrane region" description="Helical" evidence="15">
    <location>
        <begin position="54"/>
        <end position="72"/>
    </location>
</feature>
<keyword evidence="12" id="KW-1071">Ligand-gated ion channel</keyword>
<dbReference type="SUPFAM" id="SSF90112">
    <property type="entry name" value="Neurotransmitter-gated ion-channel transmembrane pore"/>
    <property type="match status" value="2"/>
</dbReference>
<keyword evidence="8" id="KW-1015">Disulfide bond</keyword>
<evidence type="ECO:0000256" key="16">
    <source>
        <dbReference type="SAM" id="MobiDB-lite"/>
    </source>
</evidence>
<sequence>MVPLSAYHHCCSPLFRKTLFYTVILIIPTVLMAFLSMMVFYLPAECSEKITLSISILLALVVFLLLVSKILPPTSDTIPLMAKYLLMTFVLNIITIMVTVVIVNIYFRSARTHSMPQLLRRLFLHLLPQLLMMKRPERIPIFNGYFVEEYCASEIFDASLVMPSVAATIVPFMHLIGDNSTSRNQQGDAERAHSQKQHKKMSKVPRRWSSRKNRCLQEDAFMHRQRPNNTNNQHEVESSVDAPYSMGALATEQISHELRMTLESIAFIAEHMKVEMADKKIRDDWKYISMVIDRLLLVTFFGITLGGTVAIIFSAPHVFDFVDQRQIIQKLTAASQEATVMQGIATFASEDEERLISDLFRGYNHLVRPVRNVSSRPVEIAFSLAMVLLINVDEKNQIMQTNVWPTMRWVDYQMRWDPRDYAQIRTIRVPPDKVWLPDIVLFNNADGNYEVSFYSNVVVEHTGEMLWVPPAIYKSSCTIDVEFFPFDEQTCAMIFGSWTFNKDEVTINYLTGKRQVELNDYSPSGIWDVMDVPGELIQSKSKIAYQIRIRRKTLFYTVILIIPTVLMAFLSMMVFYLPAEASEKITLAISILLALVVFLLLVSKILPPTSSTIPLMAKYLLMTFVMNIITILVTFSEVTVVIINIYFRGPTTHKMPDWVKRIFLKQLPMLLIMKRPDMVETFRRHQIERARRRRKRYSTGDPTVCQPTTSHKYQPGEFVEMSRPRVRLFQFLFPLPKS</sequence>
<evidence type="ECO:0000256" key="10">
    <source>
        <dbReference type="ARBA" id="ARBA00023180"/>
    </source>
</evidence>
<feature type="region of interest" description="Disordered" evidence="16">
    <location>
        <begin position="181"/>
        <end position="210"/>
    </location>
</feature>
<dbReference type="Gene3D" id="1.20.58.390">
    <property type="entry name" value="Neurotransmitter-gated ion-channel transmembrane domain"/>
    <property type="match status" value="3"/>
</dbReference>
<comment type="subcellular location">
    <subcellularLocation>
        <location evidence="14">Postsynaptic cell membrane</location>
        <topology evidence="14">Multi-pass membrane protein</topology>
    </subcellularLocation>
</comment>
<reference evidence="21" key="1">
    <citation type="submission" date="2016-06" db="UniProtKB">
        <authorList>
            <consortium name="WormBaseParasite"/>
        </authorList>
    </citation>
    <scope>IDENTIFICATION</scope>
</reference>
<dbReference type="PROSITE" id="PS00236">
    <property type="entry name" value="NEUROTR_ION_CHANNEL"/>
    <property type="match status" value="1"/>
</dbReference>
<evidence type="ECO:0000256" key="2">
    <source>
        <dbReference type="ARBA" id="ARBA00022475"/>
    </source>
</evidence>
<feature type="transmembrane region" description="Helical" evidence="15">
    <location>
        <begin position="585"/>
        <end position="607"/>
    </location>
</feature>
<feature type="domain" description="Neurotransmitter-gated ion-channel ligand-binding" evidence="17">
    <location>
        <begin position="352"/>
        <end position="553"/>
    </location>
</feature>
<evidence type="ECO:0000313" key="19">
    <source>
        <dbReference type="EMBL" id="VDM48124.1"/>
    </source>
</evidence>
<dbReference type="CDD" id="cd19064">
    <property type="entry name" value="LGIC_TM_nAChR"/>
    <property type="match status" value="2"/>
</dbReference>
<dbReference type="AlphaFoldDB" id="A0A183V7T3"/>
<keyword evidence="11" id="KW-0628">Postsynaptic cell membrane</keyword>
<dbReference type="PRINTS" id="PR00254">
    <property type="entry name" value="NICOTINICR"/>
</dbReference>
<dbReference type="InterPro" id="IPR036719">
    <property type="entry name" value="Neuro-gated_channel_TM_sf"/>
</dbReference>
<evidence type="ECO:0000313" key="20">
    <source>
        <dbReference type="Proteomes" id="UP000050794"/>
    </source>
</evidence>
<dbReference type="FunFam" id="1.20.58.390:FF:000038">
    <property type="entry name" value="Acetylcholine receptor subunit beta-like 1"/>
    <property type="match status" value="2"/>
</dbReference>
<dbReference type="Gene3D" id="2.70.170.10">
    <property type="entry name" value="Neurotransmitter-gated ion-channel ligand-binding domain"/>
    <property type="match status" value="1"/>
</dbReference>
<dbReference type="PRINTS" id="PR00252">
    <property type="entry name" value="NRIONCHANNEL"/>
</dbReference>
<dbReference type="InterPro" id="IPR006201">
    <property type="entry name" value="Neur_channel"/>
</dbReference>
<evidence type="ECO:0000256" key="15">
    <source>
        <dbReference type="RuleBase" id="RU000687"/>
    </source>
</evidence>
<dbReference type="GO" id="GO:0045211">
    <property type="term" value="C:postsynaptic membrane"/>
    <property type="evidence" value="ECO:0007669"/>
    <property type="project" value="UniProtKB-SubCell"/>
</dbReference>
<evidence type="ECO:0000259" key="17">
    <source>
        <dbReference type="Pfam" id="PF02931"/>
    </source>
</evidence>
<dbReference type="GO" id="GO:0043025">
    <property type="term" value="C:neuronal cell body"/>
    <property type="evidence" value="ECO:0007669"/>
    <property type="project" value="UniProtKB-ARBA"/>
</dbReference>
<evidence type="ECO:0000256" key="1">
    <source>
        <dbReference type="ARBA" id="ARBA00022448"/>
    </source>
</evidence>
<name>A0A183V7T3_TOXCA</name>
<evidence type="ECO:0000259" key="18">
    <source>
        <dbReference type="Pfam" id="PF02932"/>
    </source>
</evidence>
<evidence type="ECO:0000256" key="6">
    <source>
        <dbReference type="ARBA" id="ARBA00023065"/>
    </source>
</evidence>
<keyword evidence="5" id="KW-0770">Synapse</keyword>
<evidence type="ECO:0000256" key="5">
    <source>
        <dbReference type="ARBA" id="ARBA00023018"/>
    </source>
</evidence>
<dbReference type="GO" id="GO:0004888">
    <property type="term" value="F:transmembrane signaling receptor activity"/>
    <property type="evidence" value="ECO:0007669"/>
    <property type="project" value="InterPro"/>
</dbReference>
<dbReference type="InterPro" id="IPR018000">
    <property type="entry name" value="Neurotransmitter_ion_chnl_CS"/>
</dbReference>
<dbReference type="SUPFAM" id="SSF63712">
    <property type="entry name" value="Nicotinic receptor ligand binding domain-like"/>
    <property type="match status" value="1"/>
</dbReference>
<evidence type="ECO:0000256" key="12">
    <source>
        <dbReference type="ARBA" id="ARBA00023286"/>
    </source>
</evidence>
<dbReference type="InterPro" id="IPR006029">
    <property type="entry name" value="Neurotrans-gated_channel_TM"/>
</dbReference>
<evidence type="ECO:0000256" key="7">
    <source>
        <dbReference type="ARBA" id="ARBA00023136"/>
    </source>
</evidence>
<dbReference type="FunFam" id="2.70.170.10:FF:000023">
    <property type="entry name" value="Acetylcholine receptor subunit beta-like 1"/>
    <property type="match status" value="1"/>
</dbReference>
<feature type="domain" description="Neurotransmitter-gated ion-channel transmembrane" evidence="18">
    <location>
        <begin position="560"/>
        <end position="689"/>
    </location>
</feature>
<evidence type="ECO:0000256" key="4">
    <source>
        <dbReference type="ARBA" id="ARBA00022989"/>
    </source>
</evidence>
<keyword evidence="9" id="KW-0675">Receptor</keyword>
<keyword evidence="1 15" id="KW-0813">Transport</keyword>
<keyword evidence="7 15" id="KW-0472">Membrane</keyword>
<dbReference type="GO" id="GO:0022848">
    <property type="term" value="F:acetylcholine-gated monoatomic cation-selective channel activity"/>
    <property type="evidence" value="ECO:0007669"/>
    <property type="project" value="InterPro"/>
</dbReference>
<dbReference type="InterPro" id="IPR038050">
    <property type="entry name" value="Neuro_actylchol_rec"/>
</dbReference>
<comment type="caution">
    <text evidence="15">Lacks conserved residue(s) required for the propagation of feature annotation.</text>
</comment>
<keyword evidence="10" id="KW-0325">Glycoprotein</keyword>
<feature type="domain" description="Neurotransmitter-gated ion-channel transmembrane" evidence="18">
    <location>
        <begin position="25"/>
        <end position="311"/>
    </location>
</feature>
<feature type="transmembrane region" description="Helical" evidence="15">
    <location>
        <begin position="619"/>
        <end position="647"/>
    </location>
</feature>
<dbReference type="Proteomes" id="UP000050794">
    <property type="component" value="Unassembled WGS sequence"/>
</dbReference>
<dbReference type="Pfam" id="PF02932">
    <property type="entry name" value="Neur_chan_memb"/>
    <property type="match status" value="2"/>
</dbReference>
<evidence type="ECO:0000256" key="11">
    <source>
        <dbReference type="ARBA" id="ARBA00023257"/>
    </source>
</evidence>
<protein>
    <submittedName>
        <fullName evidence="21">Neur_chan_LBD domain-containing protein</fullName>
    </submittedName>
</protein>
<keyword evidence="20" id="KW-1185">Reference proteome</keyword>
<feature type="transmembrane region" description="Helical" evidence="15">
    <location>
        <begin position="373"/>
        <end position="392"/>
    </location>
</feature>
<feature type="transmembrane region" description="Helical" evidence="15">
    <location>
        <begin position="554"/>
        <end position="579"/>
    </location>
</feature>
<evidence type="ECO:0000256" key="13">
    <source>
        <dbReference type="ARBA" id="ARBA00023303"/>
    </source>
</evidence>
<dbReference type="PANTHER" id="PTHR18945">
    <property type="entry name" value="NEUROTRANSMITTER GATED ION CHANNEL"/>
    <property type="match status" value="1"/>
</dbReference>
<dbReference type="Pfam" id="PF02931">
    <property type="entry name" value="Neur_chan_LBD"/>
    <property type="match status" value="1"/>
</dbReference>
<gene>
    <name evidence="19" type="ORF">TCNE_LOCUS16803</name>
</gene>
<dbReference type="CDD" id="cd19032">
    <property type="entry name" value="LGIC_ECD_nAChR_proto_beta-like"/>
    <property type="match status" value="1"/>
</dbReference>
<feature type="transmembrane region" description="Helical" evidence="15">
    <location>
        <begin position="20"/>
        <end position="42"/>
    </location>
</feature>
<evidence type="ECO:0000256" key="14">
    <source>
        <dbReference type="ARBA" id="ARBA00034104"/>
    </source>
</evidence>
<accession>A0A183V7T3</accession>
<organism evidence="20 21">
    <name type="scientific">Toxocara canis</name>
    <name type="common">Canine roundworm</name>
    <dbReference type="NCBI Taxonomy" id="6265"/>
    <lineage>
        <taxon>Eukaryota</taxon>
        <taxon>Metazoa</taxon>
        <taxon>Ecdysozoa</taxon>
        <taxon>Nematoda</taxon>
        <taxon>Chromadorea</taxon>
        <taxon>Rhabditida</taxon>
        <taxon>Spirurina</taxon>
        <taxon>Ascaridomorpha</taxon>
        <taxon>Ascaridoidea</taxon>
        <taxon>Toxocaridae</taxon>
        <taxon>Toxocara</taxon>
    </lineage>
</organism>
<proteinExistence type="inferred from homology"/>
<keyword evidence="13 15" id="KW-0407">Ion channel</keyword>
<keyword evidence="4 15" id="KW-1133">Transmembrane helix</keyword>
<keyword evidence="6 15" id="KW-0406">Ion transport</keyword>
<evidence type="ECO:0000256" key="3">
    <source>
        <dbReference type="ARBA" id="ARBA00022692"/>
    </source>
</evidence>